<accession>A0A6L8KCP4</accession>
<dbReference type="EMBL" id="WWCN01000014">
    <property type="protein sequence ID" value="MYM25233.1"/>
    <property type="molecule type" value="Genomic_DNA"/>
</dbReference>
<comment type="similarity">
    <text evidence="1 2">Belongs to the phD/YefM antitoxin family.</text>
</comment>
<dbReference type="InterPro" id="IPR006442">
    <property type="entry name" value="Antitoxin_Phd/YefM"/>
</dbReference>
<comment type="caution">
    <text evidence="3">The sequence shown here is derived from an EMBL/GenBank/DDBJ whole genome shotgun (WGS) entry which is preliminary data.</text>
</comment>
<evidence type="ECO:0000256" key="2">
    <source>
        <dbReference type="RuleBase" id="RU362080"/>
    </source>
</evidence>
<sequence>MTSTTLSSREFNQQFNKPAKAVINGPVFVTEQGQTSYVLLNFKDYQRLIREHSNMAELLSVPELAANIDFDPPRSAEIARGADLS</sequence>
<proteinExistence type="inferred from homology"/>
<dbReference type="Proteomes" id="UP000479335">
    <property type="component" value="Unassembled WGS sequence"/>
</dbReference>
<evidence type="ECO:0000313" key="4">
    <source>
        <dbReference type="Proteomes" id="UP000479335"/>
    </source>
</evidence>
<dbReference type="InterPro" id="IPR036165">
    <property type="entry name" value="YefM-like_sf"/>
</dbReference>
<dbReference type="Pfam" id="PF02604">
    <property type="entry name" value="PhdYeFM_antitox"/>
    <property type="match status" value="1"/>
</dbReference>
<dbReference type="RefSeq" id="WP_161008681.1">
    <property type="nucleotide sequence ID" value="NZ_WWCN01000014.1"/>
</dbReference>
<dbReference type="SUPFAM" id="SSF143120">
    <property type="entry name" value="YefM-like"/>
    <property type="match status" value="1"/>
</dbReference>
<evidence type="ECO:0000256" key="1">
    <source>
        <dbReference type="ARBA" id="ARBA00009981"/>
    </source>
</evidence>
<protein>
    <recommendedName>
        <fullName evidence="2">Antitoxin</fullName>
    </recommendedName>
</protein>
<name>A0A6L8KCP4_9BURK</name>
<comment type="function">
    <text evidence="2">Antitoxin component of a type II toxin-antitoxin (TA) system.</text>
</comment>
<keyword evidence="4" id="KW-1185">Reference proteome</keyword>
<evidence type="ECO:0000313" key="3">
    <source>
        <dbReference type="EMBL" id="MYM25233.1"/>
    </source>
</evidence>
<reference evidence="3 4" key="1">
    <citation type="submission" date="2019-12" db="EMBL/GenBank/DDBJ databases">
        <title>Novel species isolated from a subtropical stream in China.</title>
        <authorList>
            <person name="Lu H."/>
        </authorList>
    </citation>
    <scope>NUCLEOTIDE SEQUENCE [LARGE SCALE GENOMIC DNA]</scope>
    <source>
        <strain evidence="3 4">FT135W</strain>
    </source>
</reference>
<dbReference type="AlphaFoldDB" id="A0A6L8KCP4"/>
<gene>
    <name evidence="3" type="ORF">GTP46_21620</name>
</gene>
<organism evidence="3 4">
    <name type="scientific">Duganella flavida</name>
    <dbReference type="NCBI Taxonomy" id="2692175"/>
    <lineage>
        <taxon>Bacteria</taxon>
        <taxon>Pseudomonadati</taxon>
        <taxon>Pseudomonadota</taxon>
        <taxon>Betaproteobacteria</taxon>
        <taxon>Burkholderiales</taxon>
        <taxon>Oxalobacteraceae</taxon>
        <taxon>Telluria group</taxon>
        <taxon>Duganella</taxon>
    </lineage>
</organism>